<evidence type="ECO:0000256" key="1">
    <source>
        <dbReference type="SAM" id="Phobius"/>
    </source>
</evidence>
<name>A0A6P5YN02_DURZI</name>
<dbReference type="OrthoDB" id="419711at2759"/>
<dbReference type="PANTHER" id="PTHR12242">
    <property type="entry name" value="OS02G0130600 PROTEIN-RELATED"/>
    <property type="match status" value="1"/>
</dbReference>
<feature type="transmembrane region" description="Helical" evidence="1">
    <location>
        <begin position="100"/>
        <end position="117"/>
    </location>
</feature>
<accession>A0A6P5YN02</accession>
<feature type="transmembrane region" description="Helical" evidence="1">
    <location>
        <begin position="129"/>
        <end position="153"/>
    </location>
</feature>
<evidence type="ECO:0000313" key="2">
    <source>
        <dbReference type="Proteomes" id="UP000515121"/>
    </source>
</evidence>
<sequence length="241" mass="27697">FLISKLPKGLCFSFLPLEIIIYSDSVTADTTTLSYWFNWRVLLCSIIVLTPIVMALFLIWKYEGLKQVKCDGRERQEDLGCDELYDDDVWRPCLQKIHPLWLLGYRVVAFCLALATVKIKVVVNDGCIYYYYTPWTFTLVTIYFGFGTLLSIYGCYQHKKMSSCDFDVDNVRIDSEQGYYMPLTNRNGTNVNSLLPLNNKIMVLNLLVKIVLMNAGAVMPTDSFIGPLFIHFFPSNILNLI</sequence>
<dbReference type="RefSeq" id="XP_022741899.1">
    <property type="nucleotide sequence ID" value="XM_022886164.1"/>
</dbReference>
<keyword evidence="1" id="KW-1133">Transmembrane helix</keyword>
<dbReference type="AlphaFoldDB" id="A0A6P5YN02"/>
<evidence type="ECO:0000313" key="3">
    <source>
        <dbReference type="RefSeq" id="XP_022741899.1"/>
    </source>
</evidence>
<dbReference type="PANTHER" id="PTHR12242:SF29">
    <property type="entry name" value="TRANSMEMBRANE PROTEIN"/>
    <property type="match status" value="1"/>
</dbReference>
<feature type="non-terminal residue" evidence="3">
    <location>
        <position position="1"/>
    </location>
</feature>
<gene>
    <name evidence="3" type="primary">LOC111293428</name>
</gene>
<keyword evidence="2" id="KW-1185">Reference proteome</keyword>
<keyword evidence="1" id="KW-0472">Membrane</keyword>
<organism evidence="2 3">
    <name type="scientific">Durio zibethinus</name>
    <name type="common">Durian</name>
    <dbReference type="NCBI Taxonomy" id="66656"/>
    <lineage>
        <taxon>Eukaryota</taxon>
        <taxon>Viridiplantae</taxon>
        <taxon>Streptophyta</taxon>
        <taxon>Embryophyta</taxon>
        <taxon>Tracheophyta</taxon>
        <taxon>Spermatophyta</taxon>
        <taxon>Magnoliopsida</taxon>
        <taxon>eudicotyledons</taxon>
        <taxon>Gunneridae</taxon>
        <taxon>Pentapetalae</taxon>
        <taxon>rosids</taxon>
        <taxon>malvids</taxon>
        <taxon>Malvales</taxon>
        <taxon>Malvaceae</taxon>
        <taxon>Helicteroideae</taxon>
        <taxon>Durio</taxon>
    </lineage>
</organism>
<reference evidence="3" key="1">
    <citation type="submission" date="2025-08" db="UniProtKB">
        <authorList>
            <consortium name="RefSeq"/>
        </authorList>
    </citation>
    <scope>IDENTIFICATION</scope>
    <source>
        <tissue evidence="3">Fruit stalk</tissue>
    </source>
</reference>
<protein>
    <submittedName>
        <fullName evidence="3">Uncharacterized protein LOC111293428</fullName>
    </submittedName>
</protein>
<feature type="transmembrane region" description="Helical" evidence="1">
    <location>
        <begin position="39"/>
        <end position="60"/>
    </location>
</feature>
<dbReference type="GeneID" id="111293428"/>
<dbReference type="GO" id="GO:0016020">
    <property type="term" value="C:membrane"/>
    <property type="evidence" value="ECO:0007669"/>
    <property type="project" value="TreeGrafter"/>
</dbReference>
<proteinExistence type="predicted"/>
<keyword evidence="1" id="KW-0812">Transmembrane</keyword>
<dbReference type="KEGG" id="dzi:111293428"/>
<dbReference type="Proteomes" id="UP000515121">
    <property type="component" value="Unplaced"/>
</dbReference>